<dbReference type="Gene3D" id="3.10.20.30">
    <property type="match status" value="1"/>
</dbReference>
<evidence type="ECO:0000313" key="10">
    <source>
        <dbReference type="EMBL" id="GAA2351775.1"/>
    </source>
</evidence>
<keyword evidence="11" id="KW-1185">Reference proteome</keyword>
<dbReference type="Pfam" id="PF00175">
    <property type="entry name" value="NAD_binding_1"/>
    <property type="match status" value="1"/>
</dbReference>
<sequence length="348" mass="37873">MTAHEIPRALDGSGPDPFLLRLRKLVAGMERMSRDCRHGVAPPNPVDRDIALVVDEVREEADEVVSVRLRHPEGRPLPAWHPGAHLDVRLPSGRTRQYSLCGPVGERDHYRIAVRRIAGGSVSREVHRLRTGARVSAKGPRNAFAFAGEPRNLFVAGGIGITPILPMVRSAAARGHDWRLVYTGRSRSSMPFLDELSELDPQRVWIRTDTEFGLPASGSELLERAAPGAAVYACGPTPMLSGIRLALPDSPAEALHWERFAAPPIVDGRAFTVELARTGRTVEVPADRTALEAISDVLPEVPYSCRQGFCGTCHTRLLSGAVRRRGRAGEGLAAICVDRADGRLVLDL</sequence>
<dbReference type="InterPro" id="IPR001041">
    <property type="entry name" value="2Fe-2S_ferredoxin-type"/>
</dbReference>
<dbReference type="PROSITE" id="PS51384">
    <property type="entry name" value="FAD_FR"/>
    <property type="match status" value="1"/>
</dbReference>
<accession>A0ABP5TJP8</accession>
<dbReference type="InterPro" id="IPR006058">
    <property type="entry name" value="2Fe2S_fd_BS"/>
</dbReference>
<dbReference type="PROSITE" id="PS51085">
    <property type="entry name" value="2FE2S_FER_2"/>
    <property type="match status" value="1"/>
</dbReference>
<dbReference type="Gene3D" id="2.40.30.10">
    <property type="entry name" value="Translation factors"/>
    <property type="match status" value="1"/>
</dbReference>
<dbReference type="InterPro" id="IPR050415">
    <property type="entry name" value="MRET"/>
</dbReference>
<dbReference type="EMBL" id="BAAARA010000010">
    <property type="protein sequence ID" value="GAA2351775.1"/>
    <property type="molecule type" value="Genomic_DNA"/>
</dbReference>
<keyword evidence="6" id="KW-0408">Iron</keyword>
<name>A0ABP5TJP8_9PSEU</name>
<protein>
    <submittedName>
        <fullName evidence="10">PDR/VanB family oxidoreductase</fullName>
    </submittedName>
</protein>
<dbReference type="Pfam" id="PF00970">
    <property type="entry name" value="FAD_binding_6"/>
    <property type="match status" value="1"/>
</dbReference>
<keyword evidence="5" id="KW-0560">Oxidoreductase</keyword>
<gene>
    <name evidence="10" type="ORF">GCM10009854_32010</name>
</gene>
<evidence type="ECO:0000313" key="11">
    <source>
        <dbReference type="Proteomes" id="UP001501218"/>
    </source>
</evidence>
<keyword evidence="7" id="KW-0411">Iron-sulfur</keyword>
<dbReference type="CDD" id="cd00207">
    <property type="entry name" value="fer2"/>
    <property type="match status" value="1"/>
</dbReference>
<evidence type="ECO:0000256" key="7">
    <source>
        <dbReference type="ARBA" id="ARBA00023014"/>
    </source>
</evidence>
<dbReference type="SUPFAM" id="SSF54292">
    <property type="entry name" value="2Fe-2S ferredoxin-like"/>
    <property type="match status" value="1"/>
</dbReference>
<dbReference type="InterPro" id="IPR017927">
    <property type="entry name" value="FAD-bd_FR_type"/>
</dbReference>
<dbReference type="PRINTS" id="PR00409">
    <property type="entry name" value="PHDIOXRDTASE"/>
</dbReference>
<evidence type="ECO:0000259" key="8">
    <source>
        <dbReference type="PROSITE" id="PS51085"/>
    </source>
</evidence>
<dbReference type="InterPro" id="IPR008333">
    <property type="entry name" value="Cbr1-like_FAD-bd_dom"/>
</dbReference>
<keyword evidence="3" id="KW-0001">2Fe-2S</keyword>
<dbReference type="CDD" id="cd06185">
    <property type="entry name" value="PDR_like"/>
    <property type="match status" value="1"/>
</dbReference>
<dbReference type="PANTHER" id="PTHR47354:SF1">
    <property type="entry name" value="CARNITINE MONOOXYGENASE REDUCTASE SUBUNIT"/>
    <property type="match status" value="1"/>
</dbReference>
<evidence type="ECO:0000256" key="5">
    <source>
        <dbReference type="ARBA" id="ARBA00023002"/>
    </source>
</evidence>
<dbReference type="InterPro" id="IPR017938">
    <property type="entry name" value="Riboflavin_synthase-like_b-brl"/>
</dbReference>
<keyword evidence="4" id="KW-0479">Metal-binding</keyword>
<keyword evidence="2" id="KW-0285">Flavoprotein</keyword>
<feature type="domain" description="2Fe-2S ferredoxin-type" evidence="8">
    <location>
        <begin position="271"/>
        <end position="348"/>
    </location>
</feature>
<organism evidence="10 11">
    <name type="scientific">Saccharopolyspora halophila</name>
    <dbReference type="NCBI Taxonomy" id="405551"/>
    <lineage>
        <taxon>Bacteria</taxon>
        <taxon>Bacillati</taxon>
        <taxon>Actinomycetota</taxon>
        <taxon>Actinomycetes</taxon>
        <taxon>Pseudonocardiales</taxon>
        <taxon>Pseudonocardiaceae</taxon>
        <taxon>Saccharopolyspora</taxon>
    </lineage>
</organism>
<dbReference type="PROSITE" id="PS00197">
    <property type="entry name" value="2FE2S_FER_1"/>
    <property type="match status" value="1"/>
</dbReference>
<evidence type="ECO:0000256" key="4">
    <source>
        <dbReference type="ARBA" id="ARBA00022723"/>
    </source>
</evidence>
<dbReference type="InterPro" id="IPR001433">
    <property type="entry name" value="OxRdtase_FAD/NAD-bd"/>
</dbReference>
<evidence type="ECO:0000256" key="3">
    <source>
        <dbReference type="ARBA" id="ARBA00022714"/>
    </source>
</evidence>
<dbReference type="PANTHER" id="PTHR47354">
    <property type="entry name" value="NADH OXIDOREDUCTASE HCR"/>
    <property type="match status" value="1"/>
</dbReference>
<dbReference type="Proteomes" id="UP001501218">
    <property type="component" value="Unassembled WGS sequence"/>
</dbReference>
<proteinExistence type="predicted"/>
<dbReference type="RefSeq" id="WP_344132672.1">
    <property type="nucleotide sequence ID" value="NZ_BAAARA010000010.1"/>
</dbReference>
<dbReference type="InterPro" id="IPR012675">
    <property type="entry name" value="Beta-grasp_dom_sf"/>
</dbReference>
<evidence type="ECO:0000256" key="2">
    <source>
        <dbReference type="ARBA" id="ARBA00022630"/>
    </source>
</evidence>
<evidence type="ECO:0000259" key="9">
    <source>
        <dbReference type="PROSITE" id="PS51384"/>
    </source>
</evidence>
<dbReference type="InterPro" id="IPR036010">
    <property type="entry name" value="2Fe-2S_ferredoxin-like_sf"/>
</dbReference>
<dbReference type="SUPFAM" id="SSF52343">
    <property type="entry name" value="Ferredoxin reductase-like, C-terminal NADP-linked domain"/>
    <property type="match status" value="1"/>
</dbReference>
<evidence type="ECO:0000256" key="6">
    <source>
        <dbReference type="ARBA" id="ARBA00023004"/>
    </source>
</evidence>
<dbReference type="Pfam" id="PF00111">
    <property type="entry name" value="Fer2"/>
    <property type="match status" value="1"/>
</dbReference>
<dbReference type="SUPFAM" id="SSF63380">
    <property type="entry name" value="Riboflavin synthase domain-like"/>
    <property type="match status" value="1"/>
</dbReference>
<comment type="cofactor">
    <cofactor evidence="1">
        <name>FAD</name>
        <dbReference type="ChEBI" id="CHEBI:57692"/>
    </cofactor>
</comment>
<reference evidence="11" key="1">
    <citation type="journal article" date="2019" name="Int. J. Syst. Evol. Microbiol.">
        <title>The Global Catalogue of Microorganisms (GCM) 10K type strain sequencing project: providing services to taxonomists for standard genome sequencing and annotation.</title>
        <authorList>
            <consortium name="The Broad Institute Genomics Platform"/>
            <consortium name="The Broad Institute Genome Sequencing Center for Infectious Disease"/>
            <person name="Wu L."/>
            <person name="Ma J."/>
        </authorList>
    </citation>
    <scope>NUCLEOTIDE SEQUENCE [LARGE SCALE GENOMIC DNA]</scope>
    <source>
        <strain evidence="11">JCM 16221</strain>
    </source>
</reference>
<dbReference type="Gene3D" id="3.40.50.80">
    <property type="entry name" value="Nucleotide-binding domain of ferredoxin-NADP reductase (FNR) module"/>
    <property type="match status" value="1"/>
</dbReference>
<comment type="caution">
    <text evidence="10">The sequence shown here is derived from an EMBL/GenBank/DDBJ whole genome shotgun (WGS) entry which is preliminary data.</text>
</comment>
<feature type="domain" description="FAD-binding FR-type" evidence="9">
    <location>
        <begin position="47"/>
        <end position="147"/>
    </location>
</feature>
<evidence type="ECO:0000256" key="1">
    <source>
        <dbReference type="ARBA" id="ARBA00001974"/>
    </source>
</evidence>
<dbReference type="InterPro" id="IPR039261">
    <property type="entry name" value="FNR_nucleotide-bd"/>
</dbReference>